<protein>
    <submittedName>
        <fullName evidence="1">Uncharacterized protein</fullName>
    </submittedName>
</protein>
<gene>
    <name evidence="1" type="ORF">M8818_001303</name>
</gene>
<evidence type="ECO:0000313" key="2">
    <source>
        <dbReference type="Proteomes" id="UP001320706"/>
    </source>
</evidence>
<evidence type="ECO:0000313" key="1">
    <source>
        <dbReference type="EMBL" id="KAK8217545.1"/>
    </source>
</evidence>
<sequence length="167" mass="18844">MRENTSPRALVEAFLQMNDIGSICEPRWDLDDTVAAFLAFWVQRVQGWRLKYASIEAAKKAWDAALKQNPDCVSMPTEELVGAAAFGQDGFGAGSSRPEIWFGDEGHRSRLVWVPRIRGPNGEKRIHVFGVRPCHPSCAHFMFPDDEDVERMSVPITEDPAYDHLWG</sequence>
<dbReference type="EMBL" id="JAMKPW020000005">
    <property type="protein sequence ID" value="KAK8217545.1"/>
    <property type="molecule type" value="Genomic_DNA"/>
</dbReference>
<keyword evidence="2" id="KW-1185">Reference proteome</keyword>
<accession>A0ACC3SMT2</accession>
<reference evidence="1" key="1">
    <citation type="submission" date="2024-02" db="EMBL/GenBank/DDBJ databases">
        <title>Metagenome Assembled Genome of Zalaria obscura JY119.</title>
        <authorList>
            <person name="Vighnesh L."/>
            <person name="Jagadeeshwari U."/>
            <person name="Venkata Ramana C."/>
            <person name="Sasikala C."/>
        </authorList>
    </citation>
    <scope>NUCLEOTIDE SEQUENCE</scope>
    <source>
        <strain evidence="1">JY119</strain>
    </source>
</reference>
<proteinExistence type="predicted"/>
<name>A0ACC3SMT2_9PEZI</name>
<dbReference type="Proteomes" id="UP001320706">
    <property type="component" value="Unassembled WGS sequence"/>
</dbReference>
<comment type="caution">
    <text evidence="1">The sequence shown here is derived from an EMBL/GenBank/DDBJ whole genome shotgun (WGS) entry which is preliminary data.</text>
</comment>
<organism evidence="1 2">
    <name type="scientific">Zalaria obscura</name>
    <dbReference type="NCBI Taxonomy" id="2024903"/>
    <lineage>
        <taxon>Eukaryota</taxon>
        <taxon>Fungi</taxon>
        <taxon>Dikarya</taxon>
        <taxon>Ascomycota</taxon>
        <taxon>Pezizomycotina</taxon>
        <taxon>Dothideomycetes</taxon>
        <taxon>Dothideomycetidae</taxon>
        <taxon>Dothideales</taxon>
        <taxon>Zalariaceae</taxon>
        <taxon>Zalaria</taxon>
    </lineage>
</organism>